<dbReference type="InterPro" id="IPR014161">
    <property type="entry name" value="Tol-Pal_TolA"/>
</dbReference>
<reference evidence="2 3" key="1">
    <citation type="submission" date="2019-07" db="EMBL/GenBank/DDBJ databases">
        <title>Draft genome for Aliikangiella sp. M105.</title>
        <authorList>
            <person name="Wang G."/>
        </authorList>
    </citation>
    <scope>NUCLEOTIDE SEQUENCE [LARGE SCALE GENOMIC DNA]</scope>
    <source>
        <strain evidence="2 3">M105</strain>
    </source>
</reference>
<dbReference type="Proteomes" id="UP000315439">
    <property type="component" value="Unassembled WGS sequence"/>
</dbReference>
<dbReference type="RefSeq" id="WP_142894397.1">
    <property type="nucleotide sequence ID" value="NZ_ML660165.1"/>
</dbReference>
<feature type="region of interest" description="Disordered" evidence="1">
    <location>
        <begin position="61"/>
        <end position="176"/>
    </location>
</feature>
<dbReference type="GO" id="GO:0019534">
    <property type="term" value="F:toxin transmembrane transporter activity"/>
    <property type="evidence" value="ECO:0007669"/>
    <property type="project" value="InterPro"/>
</dbReference>
<dbReference type="Gene3D" id="3.30.1150.10">
    <property type="match status" value="1"/>
</dbReference>
<evidence type="ECO:0000256" key="1">
    <source>
        <dbReference type="SAM" id="MobiDB-lite"/>
    </source>
</evidence>
<keyword evidence="3" id="KW-1185">Reference proteome</keyword>
<dbReference type="EMBL" id="VIKS01000009">
    <property type="protein sequence ID" value="TQV86918.1"/>
    <property type="molecule type" value="Genomic_DNA"/>
</dbReference>
<evidence type="ECO:0000313" key="3">
    <source>
        <dbReference type="Proteomes" id="UP000315439"/>
    </source>
</evidence>
<comment type="caution">
    <text evidence="2">The sequence shown here is derived from an EMBL/GenBank/DDBJ whole genome shotgun (WGS) entry which is preliminary data.</text>
</comment>
<dbReference type="GO" id="GO:0043213">
    <property type="term" value="P:bacteriocin transport"/>
    <property type="evidence" value="ECO:0007669"/>
    <property type="project" value="InterPro"/>
</dbReference>
<dbReference type="OrthoDB" id="6194496at2"/>
<dbReference type="AlphaFoldDB" id="A0A545UBS9"/>
<protein>
    <submittedName>
        <fullName evidence="2">Cell envelope integrity protein TolA</fullName>
    </submittedName>
</protein>
<dbReference type="Pfam" id="PF06519">
    <property type="entry name" value="TolA"/>
    <property type="match status" value="1"/>
</dbReference>
<organism evidence="2 3">
    <name type="scientific">Aliikangiella coralliicola</name>
    <dbReference type="NCBI Taxonomy" id="2592383"/>
    <lineage>
        <taxon>Bacteria</taxon>
        <taxon>Pseudomonadati</taxon>
        <taxon>Pseudomonadota</taxon>
        <taxon>Gammaproteobacteria</taxon>
        <taxon>Oceanospirillales</taxon>
        <taxon>Pleioneaceae</taxon>
        <taxon>Aliikangiella</taxon>
    </lineage>
</organism>
<gene>
    <name evidence="2" type="primary">tolA</name>
    <name evidence="2" type="ORF">FLL46_13960</name>
</gene>
<dbReference type="GO" id="GO:0016020">
    <property type="term" value="C:membrane"/>
    <property type="evidence" value="ECO:0007669"/>
    <property type="project" value="InterPro"/>
</dbReference>
<dbReference type="SUPFAM" id="SSF74653">
    <property type="entry name" value="TolA/TonB C-terminal domain"/>
    <property type="match status" value="1"/>
</dbReference>
<sequence length="295" mass="34415">MKLNNAILLSIVAHIGLVALLVSNYQFAKIEVKQSSAPMEKINAKAINSQRVEQLVKKLKQEKLDQKRKEKQRLDQLKKAEDDAKRKRVEEEKKADDARKKRKKAEEKRKAEEKKAADLKKKRIKEEKERKKKADAEKKRKAEAERKRKLEEERKRKAKAEAERKRKEAEEKARQEAIEREMQAQMDAEAAELEAAHRQQVLSEVDKFNQLIRGKIKRNWFKPEKKGSCTFRIGIAPDGLVYQIEVVRGDPVHCESGRRAILRAEPLPMSKDPDVYAELKTRTFELENENDEDSL</sequence>
<proteinExistence type="predicted"/>
<dbReference type="NCBIfam" id="TIGR02794">
    <property type="entry name" value="tolA_full"/>
    <property type="match status" value="1"/>
</dbReference>
<name>A0A545UBS9_9GAMM</name>
<accession>A0A545UBS9</accession>
<evidence type="ECO:0000313" key="2">
    <source>
        <dbReference type="EMBL" id="TQV86918.1"/>
    </source>
</evidence>